<dbReference type="GO" id="GO:0004674">
    <property type="term" value="F:protein serine/threonine kinase activity"/>
    <property type="evidence" value="ECO:0007669"/>
    <property type="project" value="UniProtKB-KW"/>
</dbReference>
<feature type="region of interest" description="Disordered" evidence="3">
    <location>
        <begin position="448"/>
        <end position="505"/>
    </location>
</feature>
<feature type="compositionally biased region" description="Acidic residues" evidence="3">
    <location>
        <begin position="691"/>
        <end position="711"/>
    </location>
</feature>
<dbReference type="OMA" id="RSICACA"/>
<dbReference type="SUPFAM" id="SSF56112">
    <property type="entry name" value="Protein kinase-like (PK-like)"/>
    <property type="match status" value="1"/>
</dbReference>
<dbReference type="GO" id="GO:0005737">
    <property type="term" value="C:cytoplasm"/>
    <property type="evidence" value="ECO:0007669"/>
    <property type="project" value="TreeGrafter"/>
</dbReference>
<dbReference type="Proteomes" id="UP000002630">
    <property type="component" value="Linkage Group LG19"/>
</dbReference>
<dbReference type="AlphaFoldDB" id="D8LKE4"/>
<dbReference type="PROSITE" id="PS00108">
    <property type="entry name" value="PROTEIN_KINASE_ST"/>
    <property type="match status" value="1"/>
</dbReference>
<feature type="region of interest" description="Disordered" evidence="3">
    <location>
        <begin position="24"/>
        <end position="46"/>
    </location>
</feature>
<keyword evidence="5" id="KW-0808">Transferase</keyword>
<keyword evidence="5" id="KW-0418">Kinase</keyword>
<organism evidence="5 6">
    <name type="scientific">Ectocarpus siliculosus</name>
    <name type="common">Brown alga</name>
    <name type="synonym">Conferva siliculosa</name>
    <dbReference type="NCBI Taxonomy" id="2880"/>
    <lineage>
        <taxon>Eukaryota</taxon>
        <taxon>Sar</taxon>
        <taxon>Stramenopiles</taxon>
        <taxon>Ochrophyta</taxon>
        <taxon>PX clade</taxon>
        <taxon>Phaeophyceae</taxon>
        <taxon>Ectocarpales</taxon>
        <taxon>Ectocarpaceae</taxon>
        <taxon>Ectocarpus</taxon>
    </lineage>
</organism>
<dbReference type="InterPro" id="IPR011009">
    <property type="entry name" value="Kinase-like_dom_sf"/>
</dbReference>
<dbReference type="Gene3D" id="1.10.510.10">
    <property type="entry name" value="Transferase(Phosphotransferase) domain 1"/>
    <property type="match status" value="1"/>
</dbReference>
<protein>
    <submittedName>
        <fullName evidence="5">Ca2+/calmodulin-dependent protein kinase kinase beta and related serine/threonine protein kinases</fullName>
    </submittedName>
</protein>
<evidence type="ECO:0000313" key="5">
    <source>
        <dbReference type="EMBL" id="CBN74534.1"/>
    </source>
</evidence>
<keyword evidence="2" id="KW-0067">ATP-binding</keyword>
<dbReference type="InterPro" id="IPR000719">
    <property type="entry name" value="Prot_kinase_dom"/>
</dbReference>
<dbReference type="InParanoid" id="D8LKE4"/>
<sequence length="730" mass="77559">MERRGSRARRRMLAVDIAAAEASGNNSSFGVKQNEREQDDPPVIDTTSVEVERKADGSVAKVNEYVVVRDLGRGSSAEVKLCRLLMPPDRVIDNRHTNDNGLSATRESIADTVGGGGGEESRSGSSGSGSEGQRRRRARGDTYKERVERQEGGQDHGRDQERDELDGGDLYAVKIFDRAELMRRGARFARPRARGPDGALLPAKATPENYIKVQREIAIMKKLVHPNVVQLVEVIDAPRDRSLYMVMEYVERGAVMCCVEQEMGRYECSPSVSEGGCLDARTAARYFADVLAGLEYLHLQLIAHRDLKPENVLIGNDDRAKIADFGVSQYFHDDEPRTLKSARSLARSTSRAQMSSTEGTWCFWSPEMCGERGEGAAFNAYASDAWAAGVTLWCLLYGTVPFFSLNPMDLFTSIAQDPAPVPDGADMTLKDLLNRLLTKDPGKRLTVPEARDHCWVQPPRPGERCGDRGEDGDGGGEGGEGGGSGGSGGRGGSGGEGGEEGEEGGVGSVAFLRGALLAKSSFSSSLSPSALLAADDSRFGAAAAAAAGGGDGDVGDGGGGGGDGGGSKTAGPWGDSARERVAVSDADVRAAVTEAPGFVLVAKKIKGKVDGMKVKARRLSSELGGATVASLAGVKGRNKTRKKSRSSSSDRGGDAAAAAAGDRGAPEEQHSFSSLSGRGQRRQENRRKTDDDEEEEVEEEEEEEREEEEQESVGPHLARPRASSAACVIS</sequence>
<evidence type="ECO:0000256" key="3">
    <source>
        <dbReference type="SAM" id="MobiDB-lite"/>
    </source>
</evidence>
<dbReference type="SMART" id="SM00220">
    <property type="entry name" value="S_TKc"/>
    <property type="match status" value="1"/>
</dbReference>
<keyword evidence="5" id="KW-0723">Serine/threonine-protein kinase</keyword>
<name>D8LKE4_ECTSI</name>
<feature type="compositionally biased region" description="Basic and acidic residues" evidence="3">
    <location>
        <begin position="461"/>
        <end position="471"/>
    </location>
</feature>
<evidence type="ECO:0000313" key="6">
    <source>
        <dbReference type="Proteomes" id="UP000002630"/>
    </source>
</evidence>
<evidence type="ECO:0000256" key="2">
    <source>
        <dbReference type="ARBA" id="ARBA00022840"/>
    </source>
</evidence>
<evidence type="ECO:0000256" key="1">
    <source>
        <dbReference type="ARBA" id="ARBA00022741"/>
    </source>
</evidence>
<feature type="region of interest" description="Disordered" evidence="3">
    <location>
        <begin position="630"/>
        <end position="730"/>
    </location>
</feature>
<dbReference type="CDD" id="cd14008">
    <property type="entry name" value="STKc_LKB1_CaMKK"/>
    <property type="match status" value="1"/>
</dbReference>
<feature type="compositionally biased region" description="Basic residues" evidence="3">
    <location>
        <begin position="636"/>
        <end position="645"/>
    </location>
</feature>
<keyword evidence="1" id="KW-0547">Nucleotide-binding</keyword>
<feature type="compositionally biased region" description="Low complexity" evidence="3">
    <location>
        <begin position="646"/>
        <end position="663"/>
    </location>
</feature>
<gene>
    <name evidence="5" type="primary">CAMKK</name>
    <name evidence="5" type="ORF">Esi_0030_0009</name>
</gene>
<feature type="compositionally biased region" description="Basic and acidic residues" evidence="3">
    <location>
        <begin position="139"/>
        <end position="161"/>
    </location>
</feature>
<evidence type="ECO:0000259" key="4">
    <source>
        <dbReference type="PROSITE" id="PS50011"/>
    </source>
</evidence>
<dbReference type="GO" id="GO:0035556">
    <property type="term" value="P:intracellular signal transduction"/>
    <property type="evidence" value="ECO:0007669"/>
    <property type="project" value="TreeGrafter"/>
</dbReference>
<dbReference type="Gene3D" id="3.30.200.20">
    <property type="entry name" value="Phosphorylase Kinase, domain 1"/>
    <property type="match status" value="1"/>
</dbReference>
<feature type="domain" description="Protein kinase" evidence="4">
    <location>
        <begin position="65"/>
        <end position="456"/>
    </location>
</feature>
<reference evidence="5 6" key="1">
    <citation type="journal article" date="2010" name="Nature">
        <title>The Ectocarpus genome and the independent evolution of multicellularity in brown algae.</title>
        <authorList>
            <person name="Cock J.M."/>
            <person name="Sterck L."/>
            <person name="Rouze P."/>
            <person name="Scornet D."/>
            <person name="Allen A.E."/>
            <person name="Amoutzias G."/>
            <person name="Anthouard V."/>
            <person name="Artiguenave F."/>
            <person name="Aury J.M."/>
            <person name="Badger J.H."/>
            <person name="Beszteri B."/>
            <person name="Billiau K."/>
            <person name="Bonnet E."/>
            <person name="Bothwell J.H."/>
            <person name="Bowler C."/>
            <person name="Boyen C."/>
            <person name="Brownlee C."/>
            <person name="Carrano C.J."/>
            <person name="Charrier B."/>
            <person name="Cho G.Y."/>
            <person name="Coelho S.M."/>
            <person name="Collen J."/>
            <person name="Corre E."/>
            <person name="Da Silva C."/>
            <person name="Delage L."/>
            <person name="Delaroque N."/>
            <person name="Dittami S.M."/>
            <person name="Doulbeau S."/>
            <person name="Elias M."/>
            <person name="Farnham G."/>
            <person name="Gachon C.M."/>
            <person name="Gschloessl B."/>
            <person name="Heesch S."/>
            <person name="Jabbari K."/>
            <person name="Jubin C."/>
            <person name="Kawai H."/>
            <person name="Kimura K."/>
            <person name="Kloareg B."/>
            <person name="Kupper F.C."/>
            <person name="Lang D."/>
            <person name="Le Bail A."/>
            <person name="Leblanc C."/>
            <person name="Lerouge P."/>
            <person name="Lohr M."/>
            <person name="Lopez P.J."/>
            <person name="Martens C."/>
            <person name="Maumus F."/>
            <person name="Michel G."/>
            <person name="Miranda-Saavedra D."/>
            <person name="Morales J."/>
            <person name="Moreau H."/>
            <person name="Motomura T."/>
            <person name="Nagasato C."/>
            <person name="Napoli C.A."/>
            <person name="Nelson D.R."/>
            <person name="Nyvall-Collen P."/>
            <person name="Peters A.F."/>
            <person name="Pommier C."/>
            <person name="Potin P."/>
            <person name="Poulain J."/>
            <person name="Quesneville H."/>
            <person name="Read B."/>
            <person name="Rensing S.A."/>
            <person name="Ritter A."/>
            <person name="Rousvoal S."/>
            <person name="Samanta M."/>
            <person name="Samson G."/>
            <person name="Schroeder D.C."/>
            <person name="Segurens B."/>
            <person name="Strittmatter M."/>
            <person name="Tonon T."/>
            <person name="Tregear J.W."/>
            <person name="Valentin K."/>
            <person name="von Dassow P."/>
            <person name="Yamagishi T."/>
            <person name="Van de Peer Y."/>
            <person name="Wincker P."/>
        </authorList>
    </citation>
    <scope>NUCLEOTIDE SEQUENCE [LARGE SCALE GENOMIC DNA]</scope>
    <source>
        <strain evidence="6">Ec32 / CCAP1310/4</strain>
    </source>
</reference>
<dbReference type="InterPro" id="IPR008271">
    <property type="entry name" value="Ser/Thr_kinase_AS"/>
</dbReference>
<dbReference type="EMBL" id="FN649744">
    <property type="protein sequence ID" value="CBN74534.1"/>
    <property type="molecule type" value="Genomic_DNA"/>
</dbReference>
<dbReference type="PANTHER" id="PTHR24346">
    <property type="entry name" value="MAP/MICROTUBULE AFFINITY-REGULATING KINASE"/>
    <property type="match status" value="1"/>
</dbReference>
<feature type="region of interest" description="Disordered" evidence="3">
    <location>
        <begin position="91"/>
        <end position="164"/>
    </location>
</feature>
<feature type="compositionally biased region" description="Gly residues" evidence="3">
    <location>
        <begin position="547"/>
        <end position="568"/>
    </location>
</feature>
<dbReference type="EMBL" id="FN648487">
    <property type="protein sequence ID" value="CBN74534.1"/>
    <property type="molecule type" value="Genomic_DNA"/>
</dbReference>
<dbReference type="Pfam" id="PF00069">
    <property type="entry name" value="Pkinase"/>
    <property type="match status" value="1"/>
</dbReference>
<feature type="compositionally biased region" description="Basic and acidic residues" evidence="3">
    <location>
        <begin position="681"/>
        <end position="690"/>
    </location>
</feature>
<accession>D8LKE4</accession>
<dbReference type="GO" id="GO:0005524">
    <property type="term" value="F:ATP binding"/>
    <property type="evidence" value="ECO:0007669"/>
    <property type="project" value="UniProtKB-KW"/>
</dbReference>
<keyword evidence="6" id="KW-1185">Reference proteome</keyword>
<dbReference type="OrthoDB" id="68483at2759"/>
<feature type="region of interest" description="Disordered" evidence="3">
    <location>
        <begin position="545"/>
        <end position="575"/>
    </location>
</feature>
<dbReference type="PROSITE" id="PS50011">
    <property type="entry name" value="PROTEIN_KINASE_DOM"/>
    <property type="match status" value="1"/>
</dbReference>
<dbReference type="PANTHER" id="PTHR24346:SF77">
    <property type="entry name" value="SERINE THREONINE PROTEIN KINASE"/>
    <property type="match status" value="1"/>
</dbReference>
<proteinExistence type="predicted"/>
<feature type="compositionally biased region" description="Gly residues" evidence="3">
    <location>
        <begin position="475"/>
        <end position="496"/>
    </location>
</feature>
<dbReference type="STRING" id="2880.D8LKE4"/>